<dbReference type="EMBL" id="FQZB01000005">
    <property type="protein sequence ID" value="SHI93022.1"/>
    <property type="molecule type" value="Genomic_DNA"/>
</dbReference>
<dbReference type="Proteomes" id="UP000184310">
    <property type="component" value="Unassembled WGS sequence"/>
</dbReference>
<accession>A0A1M6F5T8</accession>
<dbReference type="NCBIfam" id="TIGR03090">
    <property type="entry name" value="SASP_tlp"/>
    <property type="match status" value="1"/>
</dbReference>
<dbReference type="InterPro" id="IPR017524">
    <property type="entry name" value="SASP_thioredoxin-like"/>
</dbReference>
<keyword evidence="3" id="KW-1185">Reference proteome</keyword>
<dbReference type="RefSeq" id="WP_072985611.1">
    <property type="nucleotide sequence ID" value="NZ_FQZB01000005.1"/>
</dbReference>
<evidence type="ECO:0000313" key="2">
    <source>
        <dbReference type="EMBL" id="SHI93022.1"/>
    </source>
</evidence>
<dbReference type="STRING" id="1121302.SAMN02745163_01043"/>
<dbReference type="OrthoDB" id="1799076at2"/>
<organism evidence="2 3">
    <name type="scientific">Clostridium cavendishii DSM 21758</name>
    <dbReference type="NCBI Taxonomy" id="1121302"/>
    <lineage>
        <taxon>Bacteria</taxon>
        <taxon>Bacillati</taxon>
        <taxon>Bacillota</taxon>
        <taxon>Clostridia</taxon>
        <taxon>Eubacteriales</taxon>
        <taxon>Clostridiaceae</taxon>
        <taxon>Clostridium</taxon>
    </lineage>
</organism>
<dbReference type="Pfam" id="PF19824">
    <property type="entry name" value="Tlp"/>
    <property type="match status" value="1"/>
</dbReference>
<proteinExistence type="inferred from homology"/>
<reference evidence="2 3" key="1">
    <citation type="submission" date="2016-11" db="EMBL/GenBank/DDBJ databases">
        <authorList>
            <person name="Jaros S."/>
            <person name="Januszkiewicz K."/>
            <person name="Wedrychowicz H."/>
        </authorList>
    </citation>
    <scope>NUCLEOTIDE SEQUENCE [LARGE SCALE GENOMIC DNA]</scope>
    <source>
        <strain evidence="2 3">DSM 21758</strain>
    </source>
</reference>
<dbReference type="HAMAP" id="MF_01506">
    <property type="entry name" value="Tlp"/>
    <property type="match status" value="1"/>
</dbReference>
<protein>
    <recommendedName>
        <fullName evidence="1">Protein Tlp homolog</fullName>
    </recommendedName>
</protein>
<dbReference type="AlphaFoldDB" id="A0A1M6F5T8"/>
<name>A0A1M6F5T8_9CLOT</name>
<evidence type="ECO:0000256" key="1">
    <source>
        <dbReference type="HAMAP-Rule" id="MF_01506"/>
    </source>
</evidence>
<sequence>MKNKPDDRSDNVEKIQCNISNTIQNMHLADDMIEITDDQKMKQELINKNERREEALKGMRKEIKDEAIVREMNMDNK</sequence>
<comment type="similarity">
    <text evidence="1">Belongs to the Tlp family.</text>
</comment>
<gene>
    <name evidence="1" type="primary">tlp</name>
    <name evidence="2" type="ORF">SAMN02745163_01043</name>
</gene>
<evidence type="ECO:0000313" key="3">
    <source>
        <dbReference type="Proteomes" id="UP000184310"/>
    </source>
</evidence>